<feature type="signal peptide" evidence="1">
    <location>
        <begin position="1"/>
        <end position="22"/>
    </location>
</feature>
<keyword evidence="1" id="KW-0732">Signal</keyword>
<feature type="chain" id="PRO_5030708961" evidence="1">
    <location>
        <begin position="23"/>
        <end position="234"/>
    </location>
</feature>
<dbReference type="PROSITE" id="PS51257">
    <property type="entry name" value="PROKAR_LIPOPROTEIN"/>
    <property type="match status" value="1"/>
</dbReference>
<dbReference type="AlphaFoldDB" id="A0A7S0CLV4"/>
<gene>
    <name evidence="2" type="ORF">PINE0816_LOCUS22206</name>
</gene>
<name>A0A7S0CLV4_9STRA</name>
<dbReference type="EMBL" id="HBEL01048010">
    <property type="protein sequence ID" value="CAD8426046.1"/>
    <property type="molecule type" value="Transcribed_RNA"/>
</dbReference>
<evidence type="ECO:0000256" key="1">
    <source>
        <dbReference type="SAM" id="SignalP"/>
    </source>
</evidence>
<reference evidence="2" key="1">
    <citation type="submission" date="2021-01" db="EMBL/GenBank/DDBJ databases">
        <authorList>
            <person name="Corre E."/>
            <person name="Pelletier E."/>
            <person name="Niang G."/>
            <person name="Scheremetjew M."/>
            <person name="Finn R."/>
            <person name="Kale V."/>
            <person name="Holt S."/>
            <person name="Cochrane G."/>
            <person name="Meng A."/>
            <person name="Brown T."/>
            <person name="Cohen L."/>
        </authorList>
    </citation>
    <scope>NUCLEOTIDE SEQUENCE</scope>
    <source>
        <strain evidence="2">CCAP1064/1</strain>
    </source>
</reference>
<proteinExistence type="predicted"/>
<evidence type="ECO:0000313" key="2">
    <source>
        <dbReference type="EMBL" id="CAD8426046.1"/>
    </source>
</evidence>
<protein>
    <submittedName>
        <fullName evidence="2">Uncharacterized protein</fullName>
    </submittedName>
</protein>
<sequence>MIMNDKFLTLIIALVSIILSNSSVTSCSTSISIIHGRNTANQPEAIKSGIFSNNVAFQPMRRGSTKMREAASLNSVSFLSILSKHKGAIDIEYKRGGVLVHGTSDSDNFNLPTSVEYTGKIFSRSLRFRETVQVITNTSGTSDDTGVPSSVLCHSEFFNGKRWIDCSRVICTIVVDSISTINHLGFQERNYDLGIGVESEVLLNCLPVGKRSVQKLLNSKFRSAATEFFGCQVE</sequence>
<accession>A0A7S0CLV4</accession>
<organism evidence="2">
    <name type="scientific">Proboscia inermis</name>
    <dbReference type="NCBI Taxonomy" id="420281"/>
    <lineage>
        <taxon>Eukaryota</taxon>
        <taxon>Sar</taxon>
        <taxon>Stramenopiles</taxon>
        <taxon>Ochrophyta</taxon>
        <taxon>Bacillariophyta</taxon>
        <taxon>Coscinodiscophyceae</taxon>
        <taxon>Rhizosoleniophycidae</taxon>
        <taxon>Rhizosoleniales</taxon>
        <taxon>Rhizosoleniaceae</taxon>
        <taxon>Proboscia</taxon>
    </lineage>
</organism>